<dbReference type="AlphaFoldDB" id="A0A172TX55"/>
<dbReference type="InterPro" id="IPR013619">
    <property type="entry name" value="DUF1737"/>
</dbReference>
<evidence type="ECO:0000313" key="2">
    <source>
        <dbReference type="EMBL" id="ANE51562.1"/>
    </source>
</evidence>
<feature type="domain" description="DUF1737" evidence="1">
    <location>
        <begin position="7"/>
        <end position="60"/>
    </location>
</feature>
<gene>
    <name evidence="2" type="ORF">SY85_14670</name>
</gene>
<reference evidence="2 3" key="2">
    <citation type="journal article" date="2016" name="Int. J. Syst. Evol. Microbiol.">
        <title>Flavisolibacter tropicus sp. nov., isolated from tropical soil.</title>
        <authorList>
            <person name="Lee J.J."/>
            <person name="Kang M.S."/>
            <person name="Kim G.S."/>
            <person name="Lee C.S."/>
            <person name="Lim S."/>
            <person name="Lee J."/>
            <person name="Roh S.H."/>
            <person name="Kang H."/>
            <person name="Ha J.M."/>
            <person name="Bae S."/>
            <person name="Jung H.Y."/>
            <person name="Kim M.K."/>
        </authorList>
    </citation>
    <scope>NUCLEOTIDE SEQUENCE [LARGE SCALE GENOMIC DNA]</scope>
    <source>
        <strain evidence="2 3">LCS9</strain>
    </source>
</reference>
<dbReference type="OrthoDB" id="9809803at2"/>
<dbReference type="KEGG" id="fla:SY85_14670"/>
<name>A0A172TX55_9BACT</name>
<keyword evidence="3" id="KW-1185">Reference proteome</keyword>
<dbReference type="RefSeq" id="WP_066405663.1">
    <property type="nucleotide sequence ID" value="NZ_CP011390.1"/>
</dbReference>
<organism evidence="2 3">
    <name type="scientific">Flavisolibacter tropicus</name>
    <dbReference type="NCBI Taxonomy" id="1492898"/>
    <lineage>
        <taxon>Bacteria</taxon>
        <taxon>Pseudomonadati</taxon>
        <taxon>Bacteroidota</taxon>
        <taxon>Chitinophagia</taxon>
        <taxon>Chitinophagales</taxon>
        <taxon>Chitinophagaceae</taxon>
        <taxon>Flavisolibacter</taxon>
    </lineage>
</organism>
<evidence type="ECO:0000259" key="1">
    <source>
        <dbReference type="Pfam" id="PF08410"/>
    </source>
</evidence>
<protein>
    <recommendedName>
        <fullName evidence="1">DUF1737 domain-containing protein</fullName>
    </recommendedName>
</protein>
<dbReference type="EMBL" id="CP011390">
    <property type="protein sequence ID" value="ANE51562.1"/>
    <property type="molecule type" value="Genomic_DNA"/>
</dbReference>
<proteinExistence type="predicted"/>
<reference evidence="3" key="1">
    <citation type="submission" date="2015-01" db="EMBL/GenBank/DDBJ databases">
        <title>Flavisolibacter sp./LCS9/ whole genome sequencing.</title>
        <authorList>
            <person name="Kim M.K."/>
            <person name="Srinivasan S."/>
            <person name="Lee J.-J."/>
        </authorList>
    </citation>
    <scope>NUCLEOTIDE SEQUENCE [LARGE SCALE GENOMIC DNA]</scope>
    <source>
        <strain evidence="3">LCS9</strain>
    </source>
</reference>
<dbReference type="Proteomes" id="UP000077177">
    <property type="component" value="Chromosome"/>
</dbReference>
<sequence length="76" mass="8476">MAAALNFRVVESFDSQEFSTTIEKLLEEGWLLHGPMTAFPNEVEDGKVATVRYVQALIKDATPKRKTGFSTSMPQL</sequence>
<evidence type="ECO:0000313" key="3">
    <source>
        <dbReference type="Proteomes" id="UP000077177"/>
    </source>
</evidence>
<dbReference type="Pfam" id="PF08410">
    <property type="entry name" value="DUF1737"/>
    <property type="match status" value="1"/>
</dbReference>
<accession>A0A172TX55</accession>